<keyword evidence="7" id="KW-0539">Nucleus</keyword>
<dbReference type="EMBL" id="CATQJA010002560">
    <property type="protein sequence ID" value="CAJ0571391.1"/>
    <property type="molecule type" value="Genomic_DNA"/>
</dbReference>
<feature type="region of interest" description="Disordered" evidence="9">
    <location>
        <begin position="800"/>
        <end position="822"/>
    </location>
</feature>
<reference evidence="10" key="1">
    <citation type="submission" date="2023-06" db="EMBL/GenBank/DDBJ databases">
        <authorList>
            <person name="Delattre M."/>
        </authorList>
    </citation>
    <scope>NUCLEOTIDE SEQUENCE</scope>
    <source>
        <strain evidence="10">AF72</strain>
    </source>
</reference>
<dbReference type="PANTHER" id="PTHR12898">
    <property type="entry name" value="MEDIATOR OF RNA POLYMERASE II TRANSCRIPTION SUBUNIT 24"/>
    <property type="match status" value="1"/>
</dbReference>
<organism evidence="10 11">
    <name type="scientific">Mesorhabditis spiculigera</name>
    <dbReference type="NCBI Taxonomy" id="96644"/>
    <lineage>
        <taxon>Eukaryota</taxon>
        <taxon>Metazoa</taxon>
        <taxon>Ecdysozoa</taxon>
        <taxon>Nematoda</taxon>
        <taxon>Chromadorea</taxon>
        <taxon>Rhabditida</taxon>
        <taxon>Rhabditina</taxon>
        <taxon>Rhabditomorpha</taxon>
        <taxon>Rhabditoidea</taxon>
        <taxon>Rhabditidae</taxon>
        <taxon>Mesorhabditinae</taxon>
        <taxon>Mesorhabditis</taxon>
    </lineage>
</organism>
<gene>
    <name evidence="10" type="ORF">MSPICULIGERA_LOCUS9800</name>
</gene>
<accession>A0AA36FY25</accession>
<keyword evidence="4" id="KW-0805">Transcription regulation</keyword>
<evidence type="ECO:0000256" key="1">
    <source>
        <dbReference type="ARBA" id="ARBA00004123"/>
    </source>
</evidence>
<comment type="caution">
    <text evidence="10">The sequence shown here is derived from an EMBL/GenBank/DDBJ whole genome shotgun (WGS) entry which is preliminary data.</text>
</comment>
<keyword evidence="11" id="KW-1185">Reference proteome</keyword>
<comment type="similarity">
    <text evidence="2">Belongs to the Mediator complex subunit 24 family.</text>
</comment>
<protein>
    <recommendedName>
        <fullName evidence="3">Mediator of RNA polymerase II transcription subunit 24</fullName>
    </recommendedName>
    <alternativeName>
        <fullName evidence="8">Mediator complex subunit 24</fullName>
    </alternativeName>
</protein>
<dbReference type="GO" id="GO:0003712">
    <property type="term" value="F:transcription coregulator activity"/>
    <property type="evidence" value="ECO:0007669"/>
    <property type="project" value="TreeGrafter"/>
</dbReference>
<evidence type="ECO:0000256" key="6">
    <source>
        <dbReference type="ARBA" id="ARBA00023163"/>
    </source>
</evidence>
<sequence>MVSESEEDSKKQWALNTKNILWTTNFDSTQFSQALYQGRLKYDSIDAAQFADYLIAAGTRRVAAPRALQCLQMVLFCENFTLPDLLDKLTQFEKFEYEQAIASIFAVFRNNLGNFRCDPQDKEACLRFADSVLNFFGWAAKGIEYCVREELEDSLDIFVVELSSYIRENIIYSLLQYCWDQPEKVALVMGPINAALEHSPEQANLKQLHLELTNTFKESPYIPDHDLDNPMNQSPAAIRTLASIFASFRVTATVGEIVQTLQMIASTLKTESKTMIKEFIYTCLLKHLDPTKSIFVDSFFLLKLPRILAMIRNDISWPIESMEAILQEVLIEGKHILDAYQDELPLQVFLFMLTETGVISKAFSDHVAKARSPHHQKDHKNHLIWKAIEARNTITKMWNSQKFLEILSHMVNNGGVSFDTVCTTFCASDNMLNFSSKIARANLGSEKPTPGADPEERAKTFDLTFHLLYRMRQTFNNLTTEEIVSGGSEMLEEGIFYKWDIQCVRRLGQRPVIEKSSAEEMEKHRDKVMMLRESGRFWDPATAAYGDVINMIPVICDIIITQYSETNAKQFEAEYRQIITNIFNASSFLMICIIHWLDMQPDSEAKMVMARTLHDCMNELIQTDANPMPLFVRNSCQHQIDEMLSGPAFIESMAYTVIAMSDRKLTPLRSKEVPERHSLKCAWFYIQKQAWVSPPALKLLDHCNREGVQKLWIEVFMHNSLRNRTADELLCAGELMLSAALLDPARSLVSLTQCVVDYLVPEEEENATKIFYECPHALPMARLLANLLIVAEWVISEGRRRANDTQTGEPEPKRRREGNSSYFPESERKVIQELAENVEIAIVKLSRVSEGLLTPVVTFISHLLVQIANQRPGEKEPAYEAWLALARKIPIGMLKNLVVLEPYAVTLQLFEVFLKLHDPSRSVERLQFIFLAQQ</sequence>
<dbReference type="GO" id="GO:0060261">
    <property type="term" value="P:positive regulation of transcription initiation by RNA polymerase II"/>
    <property type="evidence" value="ECO:0007669"/>
    <property type="project" value="TreeGrafter"/>
</dbReference>
<dbReference type="PANTHER" id="PTHR12898:SF1">
    <property type="entry name" value="MEDIATOR OF RNA POLYMERASE II TRANSCRIPTION SUBUNIT 24"/>
    <property type="match status" value="1"/>
</dbReference>
<evidence type="ECO:0000313" key="10">
    <source>
        <dbReference type="EMBL" id="CAJ0571391.1"/>
    </source>
</evidence>
<dbReference type="InterPro" id="IPR021429">
    <property type="entry name" value="Mediator_Med24"/>
</dbReference>
<evidence type="ECO:0000256" key="7">
    <source>
        <dbReference type="ARBA" id="ARBA00023242"/>
    </source>
</evidence>
<dbReference type="Proteomes" id="UP001177023">
    <property type="component" value="Unassembled WGS sequence"/>
</dbReference>
<evidence type="ECO:0000256" key="8">
    <source>
        <dbReference type="ARBA" id="ARBA00031960"/>
    </source>
</evidence>
<proteinExistence type="inferred from homology"/>
<keyword evidence="6" id="KW-0804">Transcription</keyword>
<evidence type="ECO:0000256" key="9">
    <source>
        <dbReference type="SAM" id="MobiDB-lite"/>
    </source>
</evidence>
<comment type="subcellular location">
    <subcellularLocation>
        <location evidence="1">Nucleus</location>
    </subcellularLocation>
</comment>
<feature type="non-terminal residue" evidence="10">
    <location>
        <position position="934"/>
    </location>
</feature>
<evidence type="ECO:0000256" key="5">
    <source>
        <dbReference type="ARBA" id="ARBA00023159"/>
    </source>
</evidence>
<evidence type="ECO:0000256" key="3">
    <source>
        <dbReference type="ARBA" id="ARBA00019693"/>
    </source>
</evidence>
<dbReference type="Pfam" id="PF11277">
    <property type="entry name" value="Med24_N"/>
    <property type="match status" value="1"/>
</dbReference>
<dbReference type="GO" id="GO:0016592">
    <property type="term" value="C:mediator complex"/>
    <property type="evidence" value="ECO:0007669"/>
    <property type="project" value="InterPro"/>
</dbReference>
<evidence type="ECO:0000256" key="4">
    <source>
        <dbReference type="ARBA" id="ARBA00023015"/>
    </source>
</evidence>
<evidence type="ECO:0000313" key="11">
    <source>
        <dbReference type="Proteomes" id="UP001177023"/>
    </source>
</evidence>
<evidence type="ECO:0000256" key="2">
    <source>
        <dbReference type="ARBA" id="ARBA00007864"/>
    </source>
</evidence>
<name>A0AA36FY25_9BILA</name>
<keyword evidence="5" id="KW-0010">Activator</keyword>
<dbReference type="AlphaFoldDB" id="A0AA36FY25"/>